<dbReference type="Pfam" id="PF00072">
    <property type="entry name" value="Response_reg"/>
    <property type="match status" value="1"/>
</dbReference>
<dbReference type="PANTHER" id="PTHR44591:SF3">
    <property type="entry name" value="RESPONSE REGULATORY DOMAIN-CONTAINING PROTEIN"/>
    <property type="match status" value="1"/>
</dbReference>
<dbReference type="Gene3D" id="3.40.50.2300">
    <property type="match status" value="1"/>
</dbReference>
<proteinExistence type="predicted"/>
<reference evidence="4 5" key="1">
    <citation type="submission" date="2017-10" db="EMBL/GenBank/DDBJ databases">
        <title>Novel microbial diversity and functional potential in the marine mammal oral microbiome.</title>
        <authorList>
            <person name="Dudek N.K."/>
            <person name="Sun C.L."/>
            <person name="Burstein D."/>
            <person name="Kantor R.S."/>
            <person name="Aliaga Goltsman D.S."/>
            <person name="Bik E.M."/>
            <person name="Thomas B.C."/>
            <person name="Banfield J.F."/>
            <person name="Relman D.A."/>
        </authorList>
    </citation>
    <scope>NUCLEOTIDE SEQUENCE [LARGE SCALE GENOMIC DNA]</scope>
    <source>
        <strain evidence="4">DOLJORAL78_47_16</strain>
    </source>
</reference>
<name>A0A2G6KDP0_9BACT</name>
<sequence>MDLTMPGLSGVDVIRRIREIDPHVNIIVINGLDMLEVREEVFNLGAKMFIKKPFDPAKTASVIRSMLE</sequence>
<dbReference type="AlphaFoldDB" id="A0A2G6KDP0"/>
<dbReference type="GO" id="GO:0000160">
    <property type="term" value="P:phosphorelay signal transduction system"/>
    <property type="evidence" value="ECO:0007669"/>
    <property type="project" value="InterPro"/>
</dbReference>
<dbReference type="EMBL" id="PDSK01000094">
    <property type="protein sequence ID" value="PIE33793.1"/>
    <property type="molecule type" value="Genomic_DNA"/>
</dbReference>
<dbReference type="InterPro" id="IPR001789">
    <property type="entry name" value="Sig_transdc_resp-reg_receiver"/>
</dbReference>
<protein>
    <recommendedName>
        <fullName evidence="3">Response regulatory domain-containing protein</fullName>
    </recommendedName>
</protein>
<keyword evidence="1 2" id="KW-0597">Phosphoprotein</keyword>
<evidence type="ECO:0000259" key="3">
    <source>
        <dbReference type="PROSITE" id="PS50110"/>
    </source>
</evidence>
<feature type="modified residue" description="4-aspartylphosphate" evidence="2">
    <location>
        <position position="2"/>
    </location>
</feature>
<evidence type="ECO:0000256" key="1">
    <source>
        <dbReference type="ARBA" id="ARBA00022553"/>
    </source>
</evidence>
<dbReference type="InterPro" id="IPR011006">
    <property type="entry name" value="CheY-like_superfamily"/>
</dbReference>
<evidence type="ECO:0000313" key="4">
    <source>
        <dbReference type="EMBL" id="PIE33793.1"/>
    </source>
</evidence>
<dbReference type="PROSITE" id="PS50110">
    <property type="entry name" value="RESPONSE_REGULATORY"/>
    <property type="match status" value="1"/>
</dbReference>
<feature type="domain" description="Response regulatory" evidence="3">
    <location>
        <begin position="1"/>
        <end position="67"/>
    </location>
</feature>
<evidence type="ECO:0000256" key="2">
    <source>
        <dbReference type="PROSITE-ProRule" id="PRU00169"/>
    </source>
</evidence>
<comment type="caution">
    <text evidence="4">The sequence shown here is derived from an EMBL/GenBank/DDBJ whole genome shotgun (WGS) entry which is preliminary data.</text>
</comment>
<dbReference type="PANTHER" id="PTHR44591">
    <property type="entry name" value="STRESS RESPONSE REGULATOR PROTEIN 1"/>
    <property type="match status" value="1"/>
</dbReference>
<evidence type="ECO:0000313" key="5">
    <source>
        <dbReference type="Proteomes" id="UP000230821"/>
    </source>
</evidence>
<gene>
    <name evidence="4" type="ORF">CSA56_09775</name>
</gene>
<dbReference type="InterPro" id="IPR050595">
    <property type="entry name" value="Bact_response_regulator"/>
</dbReference>
<dbReference type="Proteomes" id="UP000230821">
    <property type="component" value="Unassembled WGS sequence"/>
</dbReference>
<dbReference type="SUPFAM" id="SSF52172">
    <property type="entry name" value="CheY-like"/>
    <property type="match status" value="1"/>
</dbReference>
<accession>A0A2G6KDP0</accession>
<organism evidence="4 5">
    <name type="scientific">candidate division KSB3 bacterium</name>
    <dbReference type="NCBI Taxonomy" id="2044937"/>
    <lineage>
        <taxon>Bacteria</taxon>
        <taxon>candidate division KSB3</taxon>
    </lineage>
</organism>